<evidence type="ECO:0000313" key="1">
    <source>
        <dbReference type="EMBL" id="TFE86040.1"/>
    </source>
</evidence>
<organism evidence="1 2">
    <name type="scientific">Paenibacillus athensensis</name>
    <dbReference type="NCBI Taxonomy" id="1967502"/>
    <lineage>
        <taxon>Bacteria</taxon>
        <taxon>Bacillati</taxon>
        <taxon>Bacillota</taxon>
        <taxon>Bacilli</taxon>
        <taxon>Bacillales</taxon>
        <taxon>Paenibacillaceae</taxon>
        <taxon>Paenibacillus</taxon>
    </lineage>
</organism>
<name>A0A4Y8PYU1_9BACL</name>
<dbReference type="EMBL" id="MYFO01000021">
    <property type="protein sequence ID" value="TFE86040.1"/>
    <property type="molecule type" value="Genomic_DNA"/>
</dbReference>
<proteinExistence type="predicted"/>
<gene>
    <name evidence="1" type="ORF">B5M42_15550</name>
</gene>
<dbReference type="AlphaFoldDB" id="A0A4Y8PYU1"/>
<sequence>MSIKLSKLYQLDSRGYKYFEKVSEDLILFNLEIKGDSLHFDSRPVHWRCDFGDFPPMDISLDSATGLLKEITVFIKKSDIKKQDREIHLDILASKGYPTFSTDIWKKHEYYYDESVGVNIFILELNLCVCLAKSKIQNKLKVNDVLDVLLDEQDFLSGFIINNLSVDELKYMI</sequence>
<evidence type="ECO:0000313" key="2">
    <source>
        <dbReference type="Proteomes" id="UP000298246"/>
    </source>
</evidence>
<comment type="caution">
    <text evidence="1">The sequence shown here is derived from an EMBL/GenBank/DDBJ whole genome shotgun (WGS) entry which is preliminary data.</text>
</comment>
<keyword evidence="2" id="KW-1185">Reference proteome</keyword>
<accession>A0A4Y8PYU1</accession>
<dbReference type="RefSeq" id="WP_134754434.1">
    <property type="nucleotide sequence ID" value="NZ_MYFO02000005.1"/>
</dbReference>
<reference evidence="1 2" key="1">
    <citation type="submission" date="2017-03" db="EMBL/GenBank/DDBJ databases">
        <title>Isolation of Levoglucosan Utilizing Bacteria.</title>
        <authorList>
            <person name="Arya A.S."/>
        </authorList>
    </citation>
    <scope>NUCLEOTIDE SEQUENCE [LARGE SCALE GENOMIC DNA]</scope>
    <source>
        <strain evidence="1 2">MEC069</strain>
    </source>
</reference>
<protein>
    <submittedName>
        <fullName evidence="1">Uncharacterized protein</fullName>
    </submittedName>
</protein>
<dbReference type="Proteomes" id="UP000298246">
    <property type="component" value="Unassembled WGS sequence"/>
</dbReference>